<organism evidence="2 3">
    <name type="scientific">Labrus bergylta</name>
    <name type="common">ballan wrasse</name>
    <dbReference type="NCBI Taxonomy" id="56723"/>
    <lineage>
        <taxon>Eukaryota</taxon>
        <taxon>Metazoa</taxon>
        <taxon>Chordata</taxon>
        <taxon>Craniata</taxon>
        <taxon>Vertebrata</taxon>
        <taxon>Euteleostomi</taxon>
        <taxon>Actinopterygii</taxon>
        <taxon>Neopterygii</taxon>
        <taxon>Teleostei</taxon>
        <taxon>Neoteleostei</taxon>
        <taxon>Acanthomorphata</taxon>
        <taxon>Eupercaria</taxon>
        <taxon>Labriformes</taxon>
        <taxon>Labridae</taxon>
        <taxon>Labrus</taxon>
    </lineage>
</organism>
<dbReference type="InParanoid" id="A0A3Q3GRX2"/>
<dbReference type="PANTHER" id="PTHR28613">
    <property type="entry name" value="SI:CH211-232M10.4-RELATED"/>
    <property type="match status" value="1"/>
</dbReference>
<keyword evidence="1" id="KW-0472">Membrane</keyword>
<dbReference type="AlphaFoldDB" id="A0A3Q3GRX2"/>
<evidence type="ECO:0000313" key="2">
    <source>
        <dbReference type="Ensembl" id="ENSLBEP00000037072.1"/>
    </source>
</evidence>
<evidence type="ECO:0000256" key="1">
    <source>
        <dbReference type="SAM" id="Phobius"/>
    </source>
</evidence>
<dbReference type="STRING" id="56723.ENSLBEP00000037072"/>
<protein>
    <submittedName>
        <fullName evidence="2">Uncharacterized protein</fullName>
    </submittedName>
</protein>
<feature type="transmembrane region" description="Helical" evidence="1">
    <location>
        <begin position="46"/>
        <end position="74"/>
    </location>
</feature>
<proteinExistence type="predicted"/>
<accession>A0A3Q3GRX2</accession>
<sequence length="175" mass="19192">MRFLSQQHIQQQYAASSSKLTLPYAACESLGPESASPLSTMGLSAFLGHCMLSFFIALFLDAAGFIIFLVGIFAPLSFWDFLIFTGSLIVFLSLPFWIFWYLGNLDLQSNILLPINVGLGCAMPGAAQSQDAKRKKEGPKSNSLANILLKTPTADQSRQRRQMLACTNVTDPTCM</sequence>
<keyword evidence="1" id="KW-1133">Transmembrane helix</keyword>
<dbReference type="Ensembl" id="ENSLBET00000038609.1">
    <property type="protein sequence ID" value="ENSLBEP00000037072.1"/>
    <property type="gene ID" value="ENSLBEG00000027688.1"/>
</dbReference>
<keyword evidence="1" id="KW-0812">Transmembrane</keyword>
<reference evidence="2" key="1">
    <citation type="submission" date="2025-08" db="UniProtKB">
        <authorList>
            <consortium name="Ensembl"/>
        </authorList>
    </citation>
    <scope>IDENTIFICATION</scope>
</reference>
<dbReference type="Pfam" id="PF15125">
    <property type="entry name" value="TMEM238"/>
    <property type="match status" value="1"/>
</dbReference>
<reference evidence="2" key="2">
    <citation type="submission" date="2025-09" db="UniProtKB">
        <authorList>
            <consortium name="Ensembl"/>
        </authorList>
    </citation>
    <scope>IDENTIFICATION</scope>
</reference>
<keyword evidence="3" id="KW-1185">Reference proteome</keyword>
<dbReference type="Proteomes" id="UP000261660">
    <property type="component" value="Unplaced"/>
</dbReference>
<feature type="transmembrane region" description="Helical" evidence="1">
    <location>
        <begin position="81"/>
        <end position="101"/>
    </location>
</feature>
<name>A0A3Q3GRX2_9LABR</name>
<dbReference type="InterPro" id="IPR029365">
    <property type="entry name" value="TMEM238"/>
</dbReference>
<dbReference type="GeneTree" id="ENSGT00940000162720"/>
<evidence type="ECO:0000313" key="3">
    <source>
        <dbReference type="Proteomes" id="UP000261660"/>
    </source>
</evidence>
<dbReference type="PANTHER" id="PTHR28613:SF2">
    <property type="entry name" value="TRANSMEMBRANE PROTEIN 238-LIKE"/>
    <property type="match status" value="1"/>
</dbReference>